<evidence type="ECO:0000313" key="2">
    <source>
        <dbReference type="Proteomes" id="UP001227268"/>
    </source>
</evidence>
<name>A0ACC2VRW6_9TREE</name>
<organism evidence="1 2">
    <name type="scientific">Naganishia friedmannii</name>
    <dbReference type="NCBI Taxonomy" id="89922"/>
    <lineage>
        <taxon>Eukaryota</taxon>
        <taxon>Fungi</taxon>
        <taxon>Dikarya</taxon>
        <taxon>Basidiomycota</taxon>
        <taxon>Agaricomycotina</taxon>
        <taxon>Tremellomycetes</taxon>
        <taxon>Filobasidiales</taxon>
        <taxon>Filobasidiaceae</taxon>
        <taxon>Naganishia</taxon>
    </lineage>
</organism>
<accession>A0ACC2VRW6</accession>
<proteinExistence type="predicted"/>
<dbReference type="EMBL" id="JASBWT010000009">
    <property type="protein sequence ID" value="KAJ9101854.1"/>
    <property type="molecule type" value="Genomic_DNA"/>
</dbReference>
<gene>
    <name evidence="1" type="ORF">QFC21_003194</name>
</gene>
<evidence type="ECO:0000313" key="1">
    <source>
        <dbReference type="EMBL" id="KAJ9101854.1"/>
    </source>
</evidence>
<comment type="caution">
    <text evidence="1">The sequence shown here is derived from an EMBL/GenBank/DDBJ whole genome shotgun (WGS) entry which is preliminary data.</text>
</comment>
<protein>
    <submittedName>
        <fullName evidence="1">Uncharacterized protein</fullName>
    </submittedName>
</protein>
<dbReference type="Proteomes" id="UP001227268">
    <property type="component" value="Unassembled WGS sequence"/>
</dbReference>
<keyword evidence="2" id="KW-1185">Reference proteome</keyword>
<reference evidence="1" key="1">
    <citation type="submission" date="2023-04" db="EMBL/GenBank/DDBJ databases">
        <title>Draft Genome sequencing of Naganishia species isolated from polar environments using Oxford Nanopore Technology.</title>
        <authorList>
            <person name="Leo P."/>
            <person name="Venkateswaran K."/>
        </authorList>
    </citation>
    <scope>NUCLEOTIDE SEQUENCE</scope>
    <source>
        <strain evidence="1">MNA-CCFEE 5423</strain>
    </source>
</reference>
<sequence>MATVIDSEFLDDLTRDGYVIVRAIISPEEAQKYAEKAGAWLESFNLGYKKDDPATWKKENLPGQKSHTVFDGAEPLLPSGILAEFSIAHAQWVWDLKTNPQWVKFFEKIWGTNELLVSFDGANLSIPLGSEHKASPWPHTDQSPHKPDLFCIQSLINLLPNSEKDGGLWVMRGSAALFPELIKAFDLQSNFTGRDFFSYKPEHIQWLEERGCRWVFPDVGPGDLIFWDSRTAHWAASPESGRPRIAVYACYKPAKDITSEQLKLQQEAFEKGYCTTHDPITGCWKGKQQEAEGNILFPYGKPVLDERQLRYAGMLPY</sequence>